<accession>A0A8K0G5T0</accession>
<comment type="caution">
    <text evidence="3">The sequence shown here is derived from an EMBL/GenBank/DDBJ whole genome shotgun (WGS) entry which is preliminary data.</text>
</comment>
<name>A0A8K0G5T0_IGNLU</name>
<organism evidence="3 4">
    <name type="scientific">Ignelater luminosus</name>
    <name type="common">Cucubano</name>
    <name type="synonym">Pyrophorus luminosus</name>
    <dbReference type="NCBI Taxonomy" id="2038154"/>
    <lineage>
        <taxon>Eukaryota</taxon>
        <taxon>Metazoa</taxon>
        <taxon>Ecdysozoa</taxon>
        <taxon>Arthropoda</taxon>
        <taxon>Hexapoda</taxon>
        <taxon>Insecta</taxon>
        <taxon>Pterygota</taxon>
        <taxon>Neoptera</taxon>
        <taxon>Endopterygota</taxon>
        <taxon>Coleoptera</taxon>
        <taxon>Polyphaga</taxon>
        <taxon>Elateriformia</taxon>
        <taxon>Elateroidea</taxon>
        <taxon>Elateridae</taxon>
        <taxon>Agrypninae</taxon>
        <taxon>Pyrophorini</taxon>
        <taxon>Ignelater</taxon>
    </lineage>
</organism>
<keyword evidence="4" id="KW-1185">Reference proteome</keyword>
<sequence>MKIVIFFGICLICVVLKVDGSEKEETFKCVKGVLYKENKCNTCRCGGDDLACTLINCPSRHDPKLRDCPVGNTWKDGCHKCWCVKDKGTICTLECDAKAE</sequence>
<proteinExistence type="predicted"/>
<evidence type="ECO:0000256" key="1">
    <source>
        <dbReference type="SAM" id="SignalP"/>
    </source>
</evidence>
<dbReference type="InterPro" id="IPR008037">
    <property type="entry name" value="Pacifastin_dom"/>
</dbReference>
<feature type="domain" description="Pacifastin" evidence="2">
    <location>
        <begin position="28"/>
        <end position="62"/>
    </location>
</feature>
<evidence type="ECO:0000259" key="2">
    <source>
        <dbReference type="Pfam" id="PF05375"/>
    </source>
</evidence>
<dbReference type="AlphaFoldDB" id="A0A8K0G5T0"/>
<feature type="signal peptide" evidence="1">
    <location>
        <begin position="1"/>
        <end position="20"/>
    </location>
</feature>
<evidence type="ECO:0000313" key="3">
    <source>
        <dbReference type="EMBL" id="KAF2886951.1"/>
    </source>
</evidence>
<dbReference type="Proteomes" id="UP000801492">
    <property type="component" value="Unassembled WGS sequence"/>
</dbReference>
<evidence type="ECO:0000313" key="4">
    <source>
        <dbReference type="Proteomes" id="UP000801492"/>
    </source>
</evidence>
<feature type="chain" id="PRO_5035445755" description="Pacifastin domain-containing protein" evidence="1">
    <location>
        <begin position="21"/>
        <end position="100"/>
    </location>
</feature>
<protein>
    <recommendedName>
        <fullName evidence="2">Pacifastin domain-containing protein</fullName>
    </recommendedName>
</protein>
<reference evidence="3" key="1">
    <citation type="submission" date="2019-08" db="EMBL/GenBank/DDBJ databases">
        <title>The genome of the North American firefly Photinus pyralis.</title>
        <authorList>
            <consortium name="Photinus pyralis genome working group"/>
            <person name="Fallon T.R."/>
            <person name="Sander Lower S.E."/>
            <person name="Weng J.-K."/>
        </authorList>
    </citation>
    <scope>NUCLEOTIDE SEQUENCE</scope>
    <source>
        <strain evidence="3">TRF0915ILg1</strain>
        <tissue evidence="3">Whole body</tissue>
    </source>
</reference>
<dbReference type="EMBL" id="VTPC01085865">
    <property type="protein sequence ID" value="KAF2886951.1"/>
    <property type="molecule type" value="Genomic_DNA"/>
</dbReference>
<gene>
    <name evidence="3" type="ORF">ILUMI_19223</name>
</gene>
<dbReference type="Pfam" id="PF05375">
    <property type="entry name" value="Pacifastin_I"/>
    <property type="match status" value="1"/>
</dbReference>
<dbReference type="OrthoDB" id="6656534at2759"/>
<dbReference type="GO" id="GO:0030414">
    <property type="term" value="F:peptidase inhibitor activity"/>
    <property type="evidence" value="ECO:0007669"/>
    <property type="project" value="InterPro"/>
</dbReference>
<keyword evidence="1" id="KW-0732">Signal</keyword>